<keyword evidence="5 8" id="KW-1133">Transmembrane helix</keyword>
<name>C7QJ69_CATAD</name>
<dbReference type="STRING" id="479433.Caci_0258"/>
<feature type="transmembrane region" description="Helical" evidence="8">
    <location>
        <begin position="210"/>
        <end position="243"/>
    </location>
</feature>
<evidence type="ECO:0000256" key="3">
    <source>
        <dbReference type="ARBA" id="ARBA00022475"/>
    </source>
</evidence>
<feature type="transmembrane region" description="Helical" evidence="8">
    <location>
        <begin position="373"/>
        <end position="392"/>
    </location>
</feature>
<evidence type="ECO:0000313" key="11">
    <source>
        <dbReference type="Proteomes" id="UP000000851"/>
    </source>
</evidence>
<dbReference type="Proteomes" id="UP000000851">
    <property type="component" value="Chromosome"/>
</dbReference>
<organism evidence="10 11">
    <name type="scientific">Catenulispora acidiphila (strain DSM 44928 / JCM 14897 / NBRC 102108 / NRRL B-24433 / ID139908)</name>
    <dbReference type="NCBI Taxonomy" id="479433"/>
    <lineage>
        <taxon>Bacteria</taxon>
        <taxon>Bacillati</taxon>
        <taxon>Actinomycetota</taxon>
        <taxon>Actinomycetes</taxon>
        <taxon>Catenulisporales</taxon>
        <taxon>Catenulisporaceae</taxon>
        <taxon>Catenulispora</taxon>
    </lineage>
</organism>
<feature type="transmembrane region" description="Helical" evidence="8">
    <location>
        <begin position="42"/>
        <end position="66"/>
    </location>
</feature>
<feature type="transmembrane region" description="Helical" evidence="8">
    <location>
        <begin position="349"/>
        <end position="367"/>
    </location>
</feature>
<dbReference type="Gene3D" id="1.20.1250.20">
    <property type="entry name" value="MFS general substrate transporter like domains"/>
    <property type="match status" value="1"/>
</dbReference>
<dbReference type="PANTHER" id="PTHR23513:SF6">
    <property type="entry name" value="MAJOR FACILITATOR SUPERFAMILY ASSOCIATED DOMAIN-CONTAINING PROTEIN"/>
    <property type="match status" value="1"/>
</dbReference>
<feature type="transmembrane region" description="Helical" evidence="8">
    <location>
        <begin position="168"/>
        <end position="189"/>
    </location>
</feature>
<comment type="subcellular location">
    <subcellularLocation>
        <location evidence="1">Cell membrane</location>
        <topology evidence="1">Multi-pass membrane protein</topology>
    </subcellularLocation>
</comment>
<dbReference type="InterPro" id="IPR036259">
    <property type="entry name" value="MFS_trans_sf"/>
</dbReference>
<feature type="transmembrane region" description="Helical" evidence="8">
    <location>
        <begin position="255"/>
        <end position="273"/>
    </location>
</feature>
<dbReference type="OrthoDB" id="145388at2"/>
<dbReference type="InterPro" id="IPR010290">
    <property type="entry name" value="TM_effector"/>
</dbReference>
<feature type="domain" description="Major facilitator superfamily (MFS) profile" evidence="9">
    <location>
        <begin position="8"/>
        <end position="397"/>
    </location>
</feature>
<dbReference type="SUPFAM" id="SSF103473">
    <property type="entry name" value="MFS general substrate transporter"/>
    <property type="match status" value="1"/>
</dbReference>
<evidence type="ECO:0000256" key="5">
    <source>
        <dbReference type="ARBA" id="ARBA00022989"/>
    </source>
</evidence>
<dbReference type="CDD" id="cd06173">
    <property type="entry name" value="MFS_MefA_like"/>
    <property type="match status" value="1"/>
</dbReference>
<dbReference type="EMBL" id="CP001700">
    <property type="protein sequence ID" value="ACU69211.1"/>
    <property type="molecule type" value="Genomic_DNA"/>
</dbReference>
<evidence type="ECO:0000256" key="8">
    <source>
        <dbReference type="SAM" id="Phobius"/>
    </source>
</evidence>
<protein>
    <submittedName>
        <fullName evidence="10">Major facilitator superfamily MFS_1</fullName>
    </submittedName>
</protein>
<keyword evidence="3" id="KW-1003">Cell membrane</keyword>
<reference evidence="10 11" key="1">
    <citation type="journal article" date="2009" name="Stand. Genomic Sci.">
        <title>Complete genome sequence of Catenulispora acidiphila type strain (ID 139908).</title>
        <authorList>
            <person name="Copeland A."/>
            <person name="Lapidus A."/>
            <person name="Glavina Del Rio T."/>
            <person name="Nolan M."/>
            <person name="Lucas S."/>
            <person name="Chen F."/>
            <person name="Tice H."/>
            <person name="Cheng J.F."/>
            <person name="Bruce D."/>
            <person name="Goodwin L."/>
            <person name="Pitluck S."/>
            <person name="Mikhailova N."/>
            <person name="Pati A."/>
            <person name="Ivanova N."/>
            <person name="Mavromatis K."/>
            <person name="Chen A."/>
            <person name="Palaniappan K."/>
            <person name="Chain P."/>
            <person name="Land M."/>
            <person name="Hauser L."/>
            <person name="Chang Y.J."/>
            <person name="Jeffries C.D."/>
            <person name="Chertkov O."/>
            <person name="Brettin T."/>
            <person name="Detter J.C."/>
            <person name="Han C."/>
            <person name="Ali Z."/>
            <person name="Tindall B.J."/>
            <person name="Goker M."/>
            <person name="Bristow J."/>
            <person name="Eisen J.A."/>
            <person name="Markowitz V."/>
            <person name="Hugenholtz P."/>
            <person name="Kyrpides N.C."/>
            <person name="Klenk H.P."/>
        </authorList>
    </citation>
    <scope>NUCLEOTIDE SEQUENCE [LARGE SCALE GENOMIC DNA]</scope>
    <source>
        <strain evidence="11">DSM 44928 / JCM 14897 / NBRC 102108 / NRRL B-24433 / ID139908</strain>
    </source>
</reference>
<evidence type="ECO:0000259" key="9">
    <source>
        <dbReference type="PROSITE" id="PS50850"/>
    </source>
</evidence>
<evidence type="ECO:0000256" key="7">
    <source>
        <dbReference type="SAM" id="MobiDB-lite"/>
    </source>
</evidence>
<evidence type="ECO:0000256" key="1">
    <source>
        <dbReference type="ARBA" id="ARBA00004651"/>
    </source>
</evidence>
<evidence type="ECO:0000256" key="2">
    <source>
        <dbReference type="ARBA" id="ARBA00022448"/>
    </source>
</evidence>
<feature type="transmembrane region" description="Helical" evidence="8">
    <location>
        <begin position="12"/>
        <end position="36"/>
    </location>
</feature>
<accession>C7QJ69</accession>
<keyword evidence="4 8" id="KW-0812">Transmembrane</keyword>
<feature type="compositionally biased region" description="Low complexity" evidence="7">
    <location>
        <begin position="420"/>
        <end position="435"/>
    </location>
</feature>
<dbReference type="InterPro" id="IPR020846">
    <property type="entry name" value="MFS_dom"/>
</dbReference>
<proteinExistence type="predicted"/>
<dbReference type="GO" id="GO:0022857">
    <property type="term" value="F:transmembrane transporter activity"/>
    <property type="evidence" value="ECO:0007669"/>
    <property type="project" value="InterPro"/>
</dbReference>
<keyword evidence="2" id="KW-0813">Transport</keyword>
<sequence precursor="true">MAGKLPSRFSRIWSASAVSALGDGVYFAAVPLLALTLTRNPIMLGAMEACALLPWLFFGMLGGALVDRWDRRRTMVIADLCRFSLLVLVTALIAAGAVDIYFLFVVVFLLGIGQVFFDTASVAFLPEVLDRDLDTLQVANSRLQGAQQAFGGFVGPPVGSLLFGLGRAVPILGDAVSFLFSSLTIWSLPKSAPKPAKPRGSLLREAREGAAFLFGNRLLVGLSLRPAVGNFAFLGASAVLVLYVKETLHLGTTAYGIYLTANAIGALGGSAVAPRLAGKLGTGGTLTLTAVVEAVSLLGIGLSPNAWTAGIGEMVLGAAMGATMGLGPAVRQAIVPDHLMGRVAATGRLIALCAGPVGALFGGWLANVAGLRAPFIAGAGILAVMAVVAARLTSNTRIEAALAEAAGRRERETSQEQEQEQGQGQDRGQKQAQAVEQAVEANVAADAVAMA</sequence>
<dbReference type="GO" id="GO:0005886">
    <property type="term" value="C:plasma membrane"/>
    <property type="evidence" value="ECO:0007669"/>
    <property type="project" value="UniProtKB-SubCell"/>
</dbReference>
<keyword evidence="11" id="KW-1185">Reference proteome</keyword>
<dbReference type="KEGG" id="cai:Caci_0258"/>
<feature type="transmembrane region" description="Helical" evidence="8">
    <location>
        <begin position="280"/>
        <end position="300"/>
    </location>
</feature>
<dbReference type="PROSITE" id="PS50850">
    <property type="entry name" value="MFS"/>
    <property type="match status" value="1"/>
</dbReference>
<dbReference type="InParanoid" id="C7QJ69"/>
<feature type="transmembrane region" description="Helical" evidence="8">
    <location>
        <begin position="306"/>
        <end position="328"/>
    </location>
</feature>
<dbReference type="AlphaFoldDB" id="C7QJ69"/>
<feature type="transmembrane region" description="Helical" evidence="8">
    <location>
        <begin position="86"/>
        <end position="117"/>
    </location>
</feature>
<evidence type="ECO:0000313" key="10">
    <source>
        <dbReference type="EMBL" id="ACU69211.1"/>
    </source>
</evidence>
<feature type="region of interest" description="Disordered" evidence="7">
    <location>
        <begin position="404"/>
        <end position="435"/>
    </location>
</feature>
<keyword evidence="6 8" id="KW-0472">Membrane</keyword>
<dbReference type="eggNOG" id="COG2211">
    <property type="taxonomic scope" value="Bacteria"/>
</dbReference>
<dbReference type="HOGENOM" id="CLU_034180_13_0_11"/>
<evidence type="ECO:0000256" key="6">
    <source>
        <dbReference type="ARBA" id="ARBA00023136"/>
    </source>
</evidence>
<gene>
    <name evidence="10" type="ordered locus">Caci_0258</name>
</gene>
<dbReference type="Pfam" id="PF05977">
    <property type="entry name" value="MFS_3"/>
    <property type="match status" value="1"/>
</dbReference>
<evidence type="ECO:0000256" key="4">
    <source>
        <dbReference type="ARBA" id="ARBA00022692"/>
    </source>
</evidence>
<dbReference type="RefSeq" id="WP_012784506.1">
    <property type="nucleotide sequence ID" value="NC_013131.1"/>
</dbReference>
<dbReference type="PANTHER" id="PTHR23513">
    <property type="entry name" value="INTEGRAL MEMBRANE EFFLUX PROTEIN-RELATED"/>
    <property type="match status" value="1"/>
</dbReference>